<evidence type="ECO:0000256" key="6">
    <source>
        <dbReference type="ARBA" id="ARBA00022989"/>
    </source>
</evidence>
<evidence type="ECO:0000313" key="12">
    <source>
        <dbReference type="Proteomes" id="UP000007089"/>
    </source>
</evidence>
<evidence type="ECO:0000256" key="2">
    <source>
        <dbReference type="ARBA" id="ARBA00022448"/>
    </source>
</evidence>
<evidence type="ECO:0000256" key="7">
    <source>
        <dbReference type="ARBA" id="ARBA00023136"/>
    </source>
</evidence>
<evidence type="ECO:0000256" key="5">
    <source>
        <dbReference type="ARBA" id="ARBA00022927"/>
    </source>
</evidence>
<organism evidence="11 12">
    <name type="scientific">Anaeromyxobacter dehalogenans (strain ATCC BAA-258 / DSM 21875 / 2CP-1)</name>
    <dbReference type="NCBI Taxonomy" id="455488"/>
    <lineage>
        <taxon>Bacteria</taxon>
        <taxon>Pseudomonadati</taxon>
        <taxon>Myxococcota</taxon>
        <taxon>Myxococcia</taxon>
        <taxon>Myxococcales</taxon>
        <taxon>Cystobacterineae</taxon>
        <taxon>Anaeromyxobacteraceae</taxon>
        <taxon>Anaeromyxobacter</taxon>
    </lineage>
</organism>
<dbReference type="KEGG" id="acp:A2cp1_1606"/>
<evidence type="ECO:0000313" key="11">
    <source>
        <dbReference type="EMBL" id="ACL64950.1"/>
    </source>
</evidence>
<keyword evidence="7 9" id="KW-0472">Membrane</keyword>
<dbReference type="PANTHER" id="PTHR30625">
    <property type="entry name" value="PROTEIN TOLQ"/>
    <property type="match status" value="1"/>
</dbReference>
<dbReference type="Proteomes" id="UP000007089">
    <property type="component" value="Chromosome"/>
</dbReference>
<gene>
    <name evidence="11" type="ordered locus">A2cp1_1606</name>
</gene>
<dbReference type="InterPro" id="IPR002898">
    <property type="entry name" value="MotA_ExbB_proton_chnl"/>
</dbReference>
<dbReference type="GO" id="GO:0005886">
    <property type="term" value="C:plasma membrane"/>
    <property type="evidence" value="ECO:0007669"/>
    <property type="project" value="UniProtKB-SubCell"/>
</dbReference>
<dbReference type="GO" id="GO:0017038">
    <property type="term" value="P:protein import"/>
    <property type="evidence" value="ECO:0007669"/>
    <property type="project" value="TreeGrafter"/>
</dbReference>
<accession>B8J595</accession>
<evidence type="ECO:0000256" key="8">
    <source>
        <dbReference type="RuleBase" id="RU004057"/>
    </source>
</evidence>
<keyword evidence="12" id="KW-1185">Reference proteome</keyword>
<proteinExistence type="inferred from homology"/>
<evidence type="ECO:0000256" key="1">
    <source>
        <dbReference type="ARBA" id="ARBA00004651"/>
    </source>
</evidence>
<feature type="transmembrane region" description="Helical" evidence="9">
    <location>
        <begin position="119"/>
        <end position="136"/>
    </location>
</feature>
<keyword evidence="3" id="KW-1003">Cell membrane</keyword>
<feature type="transmembrane region" description="Helical" evidence="9">
    <location>
        <begin position="148"/>
        <end position="176"/>
    </location>
</feature>
<dbReference type="EMBL" id="CP001359">
    <property type="protein sequence ID" value="ACL64950.1"/>
    <property type="molecule type" value="Genomic_DNA"/>
</dbReference>
<reference evidence="11" key="1">
    <citation type="submission" date="2009-01" db="EMBL/GenBank/DDBJ databases">
        <title>Complete sequence of Anaeromyxobacter dehalogenans 2CP-1.</title>
        <authorList>
            <consortium name="US DOE Joint Genome Institute"/>
            <person name="Lucas S."/>
            <person name="Copeland A."/>
            <person name="Lapidus A."/>
            <person name="Glavina del Rio T."/>
            <person name="Dalin E."/>
            <person name="Tice H."/>
            <person name="Bruce D."/>
            <person name="Goodwin L."/>
            <person name="Pitluck S."/>
            <person name="Saunders E."/>
            <person name="Brettin T."/>
            <person name="Detter J.C."/>
            <person name="Han C."/>
            <person name="Larimer F."/>
            <person name="Land M."/>
            <person name="Hauser L."/>
            <person name="Kyrpides N."/>
            <person name="Ovchinnikova G."/>
            <person name="Beliaev A.S."/>
            <person name="Richardson P."/>
        </authorList>
    </citation>
    <scope>NUCLEOTIDE SEQUENCE</scope>
    <source>
        <strain evidence="11">2CP-1</strain>
    </source>
</reference>
<comment type="similarity">
    <text evidence="8">Belongs to the exbB/tolQ family.</text>
</comment>
<sequence length="221" mass="23055">MTNALFHLFTRAGAEWVMFLLAALSVASVTLILERLAWFARRRAPVPGLLPLLRAGRLEEARLRVGQLRGLEAEVARAAIDAAEGGPASVHEAVACAIAEARPGYERALSFLGTLGNNAPFLGLFGTVIGVIQAFSDLAVGGPRGAGAAAVMAGISEALVATAAGILVAIPAVVAFNGYQRWLKALVQRAEAIEHALAAHLERDEVRQAALARARPPVTAA</sequence>
<name>B8J595_ANAD2</name>
<feature type="transmembrane region" description="Helical" evidence="9">
    <location>
        <begin position="16"/>
        <end position="33"/>
    </location>
</feature>
<comment type="subcellular location">
    <subcellularLocation>
        <location evidence="1">Cell membrane</location>
        <topology evidence="1">Multi-pass membrane protein</topology>
    </subcellularLocation>
    <subcellularLocation>
        <location evidence="8">Membrane</location>
        <topology evidence="8">Multi-pass membrane protein</topology>
    </subcellularLocation>
</comment>
<protein>
    <submittedName>
        <fullName evidence="11">MotA/TolQ/ExbB proton channel</fullName>
    </submittedName>
</protein>
<keyword evidence="5 8" id="KW-0653">Protein transport</keyword>
<dbReference type="PANTHER" id="PTHR30625:SF15">
    <property type="entry name" value="BIOPOLYMER TRANSPORT PROTEIN EXBB"/>
    <property type="match status" value="1"/>
</dbReference>
<evidence type="ECO:0000256" key="4">
    <source>
        <dbReference type="ARBA" id="ARBA00022692"/>
    </source>
</evidence>
<evidence type="ECO:0000259" key="10">
    <source>
        <dbReference type="Pfam" id="PF01618"/>
    </source>
</evidence>
<keyword evidence="2 8" id="KW-0813">Transport</keyword>
<dbReference type="Pfam" id="PF01618">
    <property type="entry name" value="MotA_ExbB"/>
    <property type="match status" value="1"/>
</dbReference>
<evidence type="ECO:0000256" key="9">
    <source>
        <dbReference type="SAM" id="Phobius"/>
    </source>
</evidence>
<evidence type="ECO:0000256" key="3">
    <source>
        <dbReference type="ARBA" id="ARBA00022475"/>
    </source>
</evidence>
<dbReference type="AlphaFoldDB" id="B8J595"/>
<keyword evidence="4 9" id="KW-0812">Transmembrane</keyword>
<keyword evidence="6 9" id="KW-1133">Transmembrane helix</keyword>
<dbReference type="RefSeq" id="WP_012632880.1">
    <property type="nucleotide sequence ID" value="NC_011891.1"/>
</dbReference>
<feature type="domain" description="MotA/TolQ/ExbB proton channel" evidence="10">
    <location>
        <begin position="71"/>
        <end position="191"/>
    </location>
</feature>
<dbReference type="InterPro" id="IPR050790">
    <property type="entry name" value="ExbB/TolQ_transport"/>
</dbReference>
<dbReference type="HOGENOM" id="CLU_053325_4_4_7"/>